<dbReference type="InParanoid" id="D6TBY3"/>
<organism evidence="1 2">
    <name type="scientific">Ktedonobacter racemifer DSM 44963</name>
    <dbReference type="NCBI Taxonomy" id="485913"/>
    <lineage>
        <taxon>Bacteria</taxon>
        <taxon>Bacillati</taxon>
        <taxon>Chloroflexota</taxon>
        <taxon>Ktedonobacteria</taxon>
        <taxon>Ktedonobacterales</taxon>
        <taxon>Ktedonobacteraceae</taxon>
        <taxon>Ktedonobacter</taxon>
    </lineage>
</organism>
<proteinExistence type="predicted"/>
<dbReference type="EMBL" id="ADVG01000001">
    <property type="protein sequence ID" value="EFH88019.1"/>
    <property type="molecule type" value="Genomic_DNA"/>
</dbReference>
<dbReference type="RefSeq" id="WP_007903720.1">
    <property type="nucleotide sequence ID" value="NZ_ADVG01000001.1"/>
</dbReference>
<evidence type="ECO:0000313" key="2">
    <source>
        <dbReference type="Proteomes" id="UP000004508"/>
    </source>
</evidence>
<evidence type="ECO:0000313" key="1">
    <source>
        <dbReference type="EMBL" id="EFH88019.1"/>
    </source>
</evidence>
<name>D6TBY3_KTERA</name>
<protein>
    <submittedName>
        <fullName evidence="1">Uncharacterized protein</fullName>
    </submittedName>
</protein>
<sequence length="80" mass="8820">MAFLRTLLRGFPTVQSSTTLATGDNVLELLSSQERRVLHDSAHLDTPDKSREVEPHLSLSTRCLTEDEAVAETSYAMAMA</sequence>
<keyword evidence="2" id="KW-1185">Reference proteome</keyword>
<dbReference type="Proteomes" id="UP000004508">
    <property type="component" value="Unassembled WGS sequence"/>
</dbReference>
<dbReference type="AlphaFoldDB" id="D6TBY3"/>
<reference evidence="1 2" key="1">
    <citation type="journal article" date="2011" name="Stand. Genomic Sci.">
        <title>Non-contiguous finished genome sequence and contextual data of the filamentous soil bacterium Ktedonobacter racemifer type strain (SOSP1-21).</title>
        <authorList>
            <person name="Chang Y.J."/>
            <person name="Land M."/>
            <person name="Hauser L."/>
            <person name="Chertkov O."/>
            <person name="Del Rio T.G."/>
            <person name="Nolan M."/>
            <person name="Copeland A."/>
            <person name="Tice H."/>
            <person name="Cheng J.F."/>
            <person name="Lucas S."/>
            <person name="Han C."/>
            <person name="Goodwin L."/>
            <person name="Pitluck S."/>
            <person name="Ivanova N."/>
            <person name="Ovchinikova G."/>
            <person name="Pati A."/>
            <person name="Chen A."/>
            <person name="Palaniappan K."/>
            <person name="Mavromatis K."/>
            <person name="Liolios K."/>
            <person name="Brettin T."/>
            <person name="Fiebig A."/>
            <person name="Rohde M."/>
            <person name="Abt B."/>
            <person name="Goker M."/>
            <person name="Detter J.C."/>
            <person name="Woyke T."/>
            <person name="Bristow J."/>
            <person name="Eisen J.A."/>
            <person name="Markowitz V."/>
            <person name="Hugenholtz P."/>
            <person name="Kyrpides N.C."/>
            <person name="Klenk H.P."/>
            <person name="Lapidus A."/>
        </authorList>
    </citation>
    <scope>NUCLEOTIDE SEQUENCE [LARGE SCALE GENOMIC DNA]</scope>
    <source>
        <strain evidence="2">DSM 44963</strain>
    </source>
</reference>
<accession>D6TBY3</accession>
<comment type="caution">
    <text evidence="1">The sequence shown here is derived from an EMBL/GenBank/DDBJ whole genome shotgun (WGS) entry which is preliminary data.</text>
</comment>
<gene>
    <name evidence="1" type="ORF">Krac_9386</name>
</gene>